<accession>A0A1T1HF05</accession>
<dbReference type="GO" id="GO:0016020">
    <property type="term" value="C:membrane"/>
    <property type="evidence" value="ECO:0007669"/>
    <property type="project" value="UniProtKB-SubCell"/>
</dbReference>
<dbReference type="Pfam" id="PF02167">
    <property type="entry name" value="Cytochrom_C1"/>
    <property type="match status" value="1"/>
</dbReference>
<keyword evidence="10" id="KW-0732">Signal</keyword>
<evidence type="ECO:0000256" key="10">
    <source>
        <dbReference type="SAM" id="SignalP"/>
    </source>
</evidence>
<dbReference type="InterPro" id="IPR002326">
    <property type="entry name" value="Cyt_c1"/>
</dbReference>
<dbReference type="RefSeq" id="WP_077242875.1">
    <property type="nucleotide sequence ID" value="NZ_FXTS01000001.1"/>
</dbReference>
<dbReference type="PANTHER" id="PTHR10266:SF3">
    <property type="entry name" value="CYTOCHROME C1, HEME PROTEIN, MITOCHONDRIAL"/>
    <property type="match status" value="1"/>
</dbReference>
<evidence type="ECO:0000256" key="9">
    <source>
        <dbReference type="SAM" id="Phobius"/>
    </source>
</evidence>
<keyword evidence="5 9" id="KW-1133">Transmembrane helix</keyword>
<feature type="signal peptide" evidence="10">
    <location>
        <begin position="1"/>
        <end position="19"/>
    </location>
</feature>
<keyword evidence="3 9" id="KW-0812">Transmembrane</keyword>
<reference evidence="11" key="1">
    <citation type="submission" date="2017-02" db="EMBL/GenBank/DDBJ databases">
        <title>Draft Genome Sequence of the Salt Water Bacterium Oceanospirillum linum ATCC 11336.</title>
        <authorList>
            <person name="Trachtenberg A.M."/>
            <person name="Carney J.G."/>
            <person name="Linnane J.D."/>
            <person name="Rheaume B.A."/>
            <person name="Pitts N.L."/>
            <person name="Mykles D.L."/>
            <person name="Maclea K.S."/>
        </authorList>
    </citation>
    <scope>NUCLEOTIDE SEQUENCE [LARGE SCALE GENOMIC DNA]</scope>
    <source>
        <strain evidence="11">ATCC 11336</strain>
    </source>
</reference>
<dbReference type="PANTHER" id="PTHR10266">
    <property type="entry name" value="CYTOCHROME C1"/>
    <property type="match status" value="1"/>
</dbReference>
<evidence type="ECO:0000256" key="4">
    <source>
        <dbReference type="ARBA" id="ARBA00022723"/>
    </source>
</evidence>
<dbReference type="GO" id="GO:0020037">
    <property type="term" value="F:heme binding"/>
    <property type="evidence" value="ECO:0007669"/>
    <property type="project" value="InterPro"/>
</dbReference>
<protein>
    <submittedName>
        <fullName evidence="11">Cytochrome c1</fullName>
    </submittedName>
</protein>
<feature type="transmembrane region" description="Helical" evidence="9">
    <location>
        <begin position="226"/>
        <end position="244"/>
    </location>
</feature>
<evidence type="ECO:0000313" key="11">
    <source>
        <dbReference type="EMBL" id="OOV88439.1"/>
    </source>
</evidence>
<keyword evidence="7 9" id="KW-0472">Membrane</keyword>
<evidence type="ECO:0000256" key="3">
    <source>
        <dbReference type="ARBA" id="ARBA00022692"/>
    </source>
</evidence>
<dbReference type="GO" id="GO:0009055">
    <property type="term" value="F:electron transfer activity"/>
    <property type="evidence" value="ECO:0007669"/>
    <property type="project" value="InterPro"/>
</dbReference>
<dbReference type="InterPro" id="IPR036909">
    <property type="entry name" value="Cyt_c-like_dom_sf"/>
</dbReference>
<evidence type="ECO:0000256" key="7">
    <source>
        <dbReference type="ARBA" id="ARBA00023136"/>
    </source>
</evidence>
<keyword evidence="2 8" id="KW-0349">Heme</keyword>
<evidence type="ECO:0000256" key="2">
    <source>
        <dbReference type="ARBA" id="ARBA00022617"/>
    </source>
</evidence>
<organism evidence="11 12">
    <name type="scientific">Oceanospirillum linum</name>
    <dbReference type="NCBI Taxonomy" id="966"/>
    <lineage>
        <taxon>Bacteria</taxon>
        <taxon>Pseudomonadati</taxon>
        <taxon>Pseudomonadota</taxon>
        <taxon>Gammaproteobacteria</taxon>
        <taxon>Oceanospirillales</taxon>
        <taxon>Oceanospirillaceae</taxon>
        <taxon>Oceanospirillum</taxon>
    </lineage>
</organism>
<feature type="chain" id="PRO_5010579005" evidence="10">
    <location>
        <begin position="20"/>
        <end position="253"/>
    </location>
</feature>
<comment type="subcellular location">
    <subcellularLocation>
        <location evidence="1">Membrane</location>
    </subcellularLocation>
</comment>
<keyword evidence="4 8" id="KW-0479">Metal-binding</keyword>
<evidence type="ECO:0000256" key="8">
    <source>
        <dbReference type="PIRSR" id="PIRSR602326-1"/>
    </source>
</evidence>
<sequence>MKKQLIALILALVPFTALAAGGGHVHLDKMEPDLYDKASLQNGAKLFTNYCMGCHSAQFQRYARTAEDLGIPQDVIEENLIFSSSLKYNDQMRISMQKEDAAVWFGAAPPDLSLEARLRGADWIYTYLRSFYVDDSRPWGVNNTVFPDVGMPNVLAPLQGIQEKVCDPNHHVAELDPLTGNQVGESCLKITKEGAMSKAEFDKAVYDLTNFLVYAGEPSKLESNRIAPWVLGFIVILFFFAYLLKKEYWRDIH</sequence>
<keyword evidence="6 8" id="KW-0408">Iron</keyword>
<evidence type="ECO:0000256" key="1">
    <source>
        <dbReference type="ARBA" id="ARBA00004370"/>
    </source>
</evidence>
<evidence type="ECO:0000256" key="6">
    <source>
        <dbReference type="ARBA" id="ARBA00023004"/>
    </source>
</evidence>
<proteinExistence type="predicted"/>
<dbReference type="Proteomes" id="UP000190064">
    <property type="component" value="Unassembled WGS sequence"/>
</dbReference>
<dbReference type="STRING" id="966.BTA35_0202720"/>
<comment type="caution">
    <text evidence="11">The sequence shown here is derived from an EMBL/GenBank/DDBJ whole genome shotgun (WGS) entry which is preliminary data.</text>
</comment>
<evidence type="ECO:0000256" key="5">
    <source>
        <dbReference type="ARBA" id="ARBA00022989"/>
    </source>
</evidence>
<dbReference type="AlphaFoldDB" id="A0A1T1HF05"/>
<dbReference type="SUPFAM" id="SSF46626">
    <property type="entry name" value="Cytochrome c"/>
    <property type="match status" value="1"/>
</dbReference>
<name>A0A1T1HF05_OCELI</name>
<dbReference type="EMBL" id="MTSD02000001">
    <property type="protein sequence ID" value="OOV88439.1"/>
    <property type="molecule type" value="Genomic_DNA"/>
</dbReference>
<keyword evidence="12" id="KW-1185">Reference proteome</keyword>
<feature type="binding site" description="covalent" evidence="8">
    <location>
        <position position="51"/>
    </location>
    <ligand>
        <name>heme c</name>
        <dbReference type="ChEBI" id="CHEBI:61717"/>
    </ligand>
</feature>
<feature type="binding site" description="covalent" evidence="8">
    <location>
        <position position="54"/>
    </location>
    <ligand>
        <name>heme c</name>
        <dbReference type="ChEBI" id="CHEBI:61717"/>
    </ligand>
</feature>
<evidence type="ECO:0000313" key="12">
    <source>
        <dbReference type="Proteomes" id="UP000190064"/>
    </source>
</evidence>
<comment type="cofactor">
    <cofactor evidence="8">
        <name>heme c</name>
        <dbReference type="ChEBI" id="CHEBI:61717"/>
    </cofactor>
    <text evidence="8">Binds 1 heme c group covalently per subunit.</text>
</comment>
<feature type="binding site" description="covalent" evidence="8">
    <location>
        <position position="55"/>
    </location>
    <ligand>
        <name>heme c</name>
        <dbReference type="ChEBI" id="CHEBI:61717"/>
    </ligand>
</feature>
<gene>
    <name evidence="11" type="ORF">BTA35_0202720</name>
</gene>
<dbReference type="GO" id="GO:0046872">
    <property type="term" value="F:metal ion binding"/>
    <property type="evidence" value="ECO:0007669"/>
    <property type="project" value="UniProtKB-KW"/>
</dbReference>
<dbReference type="Gene3D" id="1.10.760.10">
    <property type="entry name" value="Cytochrome c-like domain"/>
    <property type="match status" value="1"/>
</dbReference>